<dbReference type="GO" id="GO:0005524">
    <property type="term" value="F:ATP binding"/>
    <property type="evidence" value="ECO:0007669"/>
    <property type="project" value="UniProtKB-UniRule"/>
</dbReference>
<dbReference type="PIRSF" id="PIRSF000654">
    <property type="entry name" value="Integrin-linked_kinase"/>
    <property type="match status" value="1"/>
</dbReference>
<comment type="similarity">
    <text evidence="6">Belongs to the protein kinase superfamily.</text>
</comment>
<evidence type="ECO:0000256" key="3">
    <source>
        <dbReference type="ARBA" id="ARBA00022777"/>
    </source>
</evidence>
<dbReference type="Gramene" id="PNT65324">
    <property type="protein sequence ID" value="PNT65324"/>
    <property type="gene ID" value="BRADI_4g40422v3"/>
</dbReference>
<reference evidence="8 9" key="1">
    <citation type="journal article" date="2010" name="Nature">
        <title>Genome sequencing and analysis of the model grass Brachypodium distachyon.</title>
        <authorList>
            <consortium name="International Brachypodium Initiative"/>
        </authorList>
    </citation>
    <scope>NUCLEOTIDE SEQUENCE [LARGE SCALE GENOMIC DNA]</scope>
    <source>
        <strain evidence="8 9">Bd21</strain>
    </source>
</reference>
<keyword evidence="10" id="KW-1185">Reference proteome</keyword>
<sequence>DEMRRVTSNYGTILGKGNFGEVYKGVLQDGSLVAVKRFVSNVEDNFAKELKVHCEINHKNVVRLIGYCAEENALMIVTEYISKGSLDDVLHHDGIHIPLDTRLRIAVECSEALCYMHSQMYTQVIHSDIKPANILLDDNLNAKISDFGISRLVNTDATLFTEHVIGSICYMDPLFARYGRLTPKSDVYSFGIVLLELITKKKATARNGEMGIVECFTQALGTGIRRVRGLFDVEISSQNNMKVLEGVAKLAEECMRMELDRRPEMVDVAERLRALRKTQVQGKQKLTIFPWGWKKQPATANNSQSSSL</sequence>
<dbReference type="GO" id="GO:0005886">
    <property type="term" value="C:plasma membrane"/>
    <property type="evidence" value="ECO:0000318"/>
    <property type="project" value="GO_Central"/>
</dbReference>
<dbReference type="InterPro" id="IPR008271">
    <property type="entry name" value="Ser/Thr_kinase_AS"/>
</dbReference>
<evidence type="ECO:0000256" key="2">
    <source>
        <dbReference type="ARBA" id="ARBA00022741"/>
    </source>
</evidence>
<dbReference type="AlphaFoldDB" id="A0A2K2CTG8"/>
<feature type="domain" description="Protein kinase" evidence="7">
    <location>
        <begin position="8"/>
        <end position="275"/>
    </location>
</feature>
<keyword evidence="1" id="KW-0808">Transferase</keyword>
<proteinExistence type="inferred from homology"/>
<accession>A0A2K2CTG8</accession>
<dbReference type="SMART" id="SM00220">
    <property type="entry name" value="S_TKc"/>
    <property type="match status" value="1"/>
</dbReference>
<dbReference type="Proteomes" id="UP000008810">
    <property type="component" value="Chromosome 4"/>
</dbReference>
<dbReference type="GO" id="GO:0004674">
    <property type="term" value="F:protein serine/threonine kinase activity"/>
    <property type="evidence" value="ECO:0007669"/>
    <property type="project" value="UniProtKB-KW"/>
</dbReference>
<dbReference type="FunFam" id="1.10.510.10:FF:000474">
    <property type="entry name" value="Wall-associated receptor kinase 3"/>
    <property type="match status" value="1"/>
</dbReference>
<dbReference type="EMBL" id="CM000883">
    <property type="protein sequence ID" value="PNT65324.1"/>
    <property type="molecule type" value="Genomic_DNA"/>
</dbReference>
<gene>
    <name evidence="8" type="ORF">BRADI_4g40422v3</name>
</gene>
<dbReference type="EnsemblPlants" id="PNT65324">
    <property type="protein sequence ID" value="PNT65324"/>
    <property type="gene ID" value="BRADI_4g40422v3"/>
</dbReference>
<dbReference type="Gene3D" id="3.30.200.20">
    <property type="entry name" value="Phosphorylase Kinase, domain 1"/>
    <property type="match status" value="1"/>
</dbReference>
<dbReference type="PANTHER" id="PTHR27005">
    <property type="entry name" value="WALL-ASSOCIATED RECEPTOR KINASE-LIKE 21"/>
    <property type="match status" value="1"/>
</dbReference>
<dbReference type="PROSITE" id="PS00107">
    <property type="entry name" value="PROTEIN_KINASE_ATP"/>
    <property type="match status" value="1"/>
</dbReference>
<evidence type="ECO:0000259" key="7">
    <source>
        <dbReference type="PROSITE" id="PS50011"/>
    </source>
</evidence>
<dbReference type="InParanoid" id="A0A2K2CTG8"/>
<dbReference type="InterPro" id="IPR011009">
    <property type="entry name" value="Kinase-like_dom_sf"/>
</dbReference>
<evidence type="ECO:0000256" key="1">
    <source>
        <dbReference type="ARBA" id="ARBA00022679"/>
    </source>
</evidence>
<dbReference type="InterPro" id="IPR017441">
    <property type="entry name" value="Protein_kinase_ATP_BS"/>
</dbReference>
<dbReference type="FunCoup" id="A0A2K2CTG8">
    <property type="interactions" value="53"/>
</dbReference>
<dbReference type="SUPFAM" id="SSF56112">
    <property type="entry name" value="Protein kinase-like (PK-like)"/>
    <property type="match status" value="1"/>
</dbReference>
<feature type="non-terminal residue" evidence="8">
    <location>
        <position position="1"/>
    </location>
</feature>
<evidence type="ECO:0000313" key="10">
    <source>
        <dbReference type="Proteomes" id="UP000008810"/>
    </source>
</evidence>
<evidence type="ECO:0000256" key="6">
    <source>
        <dbReference type="RuleBase" id="RU000304"/>
    </source>
</evidence>
<evidence type="ECO:0000313" key="8">
    <source>
        <dbReference type="EMBL" id="PNT65324.1"/>
    </source>
</evidence>
<dbReference type="GO" id="GO:0007166">
    <property type="term" value="P:cell surface receptor signaling pathway"/>
    <property type="evidence" value="ECO:0000318"/>
    <property type="project" value="GO_Central"/>
</dbReference>
<keyword evidence="3" id="KW-0418">Kinase</keyword>
<dbReference type="Pfam" id="PF00069">
    <property type="entry name" value="Pkinase"/>
    <property type="match status" value="1"/>
</dbReference>
<keyword evidence="2 5" id="KW-0547">Nucleotide-binding</keyword>
<dbReference type="OrthoDB" id="2017579at2759"/>
<evidence type="ECO:0000256" key="5">
    <source>
        <dbReference type="PROSITE-ProRule" id="PRU10141"/>
    </source>
</evidence>
<dbReference type="PANTHER" id="PTHR27005:SF383">
    <property type="entry name" value="PROTEIN KINASE DOMAIN-CONTAINING PROTEIN"/>
    <property type="match status" value="1"/>
</dbReference>
<keyword evidence="6" id="KW-0723">Serine/threonine-protein kinase</keyword>
<dbReference type="PROSITE" id="PS50011">
    <property type="entry name" value="PROTEIN_KINASE_DOM"/>
    <property type="match status" value="1"/>
</dbReference>
<reference evidence="8" key="2">
    <citation type="submission" date="2017-06" db="EMBL/GenBank/DDBJ databases">
        <title>WGS assembly of Brachypodium distachyon.</title>
        <authorList>
            <consortium name="The International Brachypodium Initiative"/>
            <person name="Lucas S."/>
            <person name="Harmon-Smith M."/>
            <person name="Lail K."/>
            <person name="Tice H."/>
            <person name="Grimwood J."/>
            <person name="Bruce D."/>
            <person name="Barry K."/>
            <person name="Shu S."/>
            <person name="Lindquist E."/>
            <person name="Wang M."/>
            <person name="Pitluck S."/>
            <person name="Vogel J.P."/>
            <person name="Garvin D.F."/>
            <person name="Mockler T.C."/>
            <person name="Schmutz J."/>
            <person name="Rokhsar D."/>
            <person name="Bevan M.W."/>
        </authorList>
    </citation>
    <scope>NUCLEOTIDE SEQUENCE</scope>
    <source>
        <strain evidence="8">Bd21</strain>
    </source>
</reference>
<protein>
    <recommendedName>
        <fullName evidence="7">Protein kinase domain-containing protein</fullName>
    </recommendedName>
</protein>
<dbReference type="InterPro" id="IPR000719">
    <property type="entry name" value="Prot_kinase_dom"/>
</dbReference>
<organism evidence="8">
    <name type="scientific">Brachypodium distachyon</name>
    <name type="common">Purple false brome</name>
    <name type="synonym">Trachynia distachya</name>
    <dbReference type="NCBI Taxonomy" id="15368"/>
    <lineage>
        <taxon>Eukaryota</taxon>
        <taxon>Viridiplantae</taxon>
        <taxon>Streptophyta</taxon>
        <taxon>Embryophyta</taxon>
        <taxon>Tracheophyta</taxon>
        <taxon>Spermatophyta</taxon>
        <taxon>Magnoliopsida</taxon>
        <taxon>Liliopsida</taxon>
        <taxon>Poales</taxon>
        <taxon>Poaceae</taxon>
        <taxon>BOP clade</taxon>
        <taxon>Pooideae</taxon>
        <taxon>Stipodae</taxon>
        <taxon>Brachypodieae</taxon>
        <taxon>Brachypodium</taxon>
    </lineage>
</organism>
<feature type="non-terminal residue" evidence="8">
    <location>
        <position position="308"/>
    </location>
</feature>
<dbReference type="STRING" id="15368.A0A2K2CTG8"/>
<keyword evidence="4 5" id="KW-0067">ATP-binding</keyword>
<evidence type="ECO:0000313" key="9">
    <source>
        <dbReference type="EnsemblPlants" id="PNT65324"/>
    </source>
</evidence>
<feature type="binding site" evidence="5">
    <location>
        <position position="36"/>
    </location>
    <ligand>
        <name>ATP</name>
        <dbReference type="ChEBI" id="CHEBI:30616"/>
    </ligand>
</feature>
<dbReference type="PROSITE" id="PS00108">
    <property type="entry name" value="PROTEIN_KINASE_ST"/>
    <property type="match status" value="1"/>
</dbReference>
<name>A0A2K2CTG8_BRADI</name>
<dbReference type="Gene3D" id="1.10.510.10">
    <property type="entry name" value="Transferase(Phosphotransferase) domain 1"/>
    <property type="match status" value="1"/>
</dbReference>
<reference evidence="9" key="3">
    <citation type="submission" date="2018-08" db="UniProtKB">
        <authorList>
            <consortium name="EnsemblPlants"/>
        </authorList>
    </citation>
    <scope>IDENTIFICATION</scope>
    <source>
        <strain evidence="9">cv. Bd21</strain>
    </source>
</reference>
<evidence type="ECO:0000256" key="4">
    <source>
        <dbReference type="ARBA" id="ARBA00022840"/>
    </source>
</evidence>
<dbReference type="InterPro" id="IPR045274">
    <property type="entry name" value="WAK-like"/>
</dbReference>